<feature type="transmembrane region" description="Helical" evidence="10">
    <location>
        <begin position="240"/>
        <end position="259"/>
    </location>
</feature>
<gene>
    <name evidence="11" type="ORF">Ga0074115_10133</name>
    <name evidence="12" type="ORF">Ga0076813_10836</name>
</gene>
<protein>
    <submittedName>
        <fullName evidence="12">H+/Cl-antiporter ClcA</fullName>
    </submittedName>
</protein>
<keyword evidence="7" id="KW-0869">Chloride channel</keyword>
<evidence type="ECO:0000256" key="10">
    <source>
        <dbReference type="SAM" id="Phobius"/>
    </source>
</evidence>
<dbReference type="EMBL" id="LDXT01000095">
    <property type="protein sequence ID" value="KRT53702.1"/>
    <property type="molecule type" value="Genomic_DNA"/>
</dbReference>
<keyword evidence="5" id="KW-0406">Ion transport</keyword>
<comment type="subcellular location">
    <subcellularLocation>
        <location evidence="1">Membrane</location>
        <topology evidence="1">Multi-pass membrane protein</topology>
    </subcellularLocation>
</comment>
<evidence type="ECO:0000313" key="14">
    <source>
        <dbReference type="Proteomes" id="UP000051634"/>
    </source>
</evidence>
<feature type="transmembrane region" description="Helical" evidence="10">
    <location>
        <begin position="164"/>
        <end position="189"/>
    </location>
</feature>
<comment type="caution">
    <text evidence="12">The sequence shown here is derived from an EMBL/GenBank/DDBJ whole genome shotgun (WGS) entry which is preliminary data.</text>
</comment>
<sequence>MRQPLNDWLHHTRLHLARPDALLLLALLGLITGVIAGAVIVVFRILVESTQGSLLPGNLAENYEGLPALLRFLLPVAGGLLIGLIFHHFARGLHVLGIARLIERLAYHQGHLGLREFLLQFFGAAVAIGSGHSVGREGPHVFLGAAAGSLLGQHFSLPNNSIRTMVGCGTAAGIAASFNTPLAGVIFALEVVMMEYTPSSFIPIILAAVGANGVAVYFLGSDSAFSMPHFQLSSIGELGVVALLGIVAGSASALFIQLVQKTSAISKPWPFWVRTTTAGALVGGIGLFLPQVLGIGYDTAQSILLGELGMELLILLVLAKIFATSASIGMGIPGGIIGPALFIGAAIGGIVAELPTLLFNTPTADPGFYALIGMGAMMGASLQAPLAALTAIIELTNSPQVVMPGMLAIVIAGLTSGEIFQKKSLFIAILESSGLNYRTDPVMQSLRRIGVASVMSQKLVHCRSRNHREALISLLAEAPEWFLVETDGTPSDLIYAADLARYAEEAMEEEIDLMEIPARRLQLADISLQATLQEAVERLDSSGAEALYVARRKKGGGQRILGVLTREQIESAYRV</sequence>
<dbReference type="InterPro" id="IPR050368">
    <property type="entry name" value="ClC-type_chloride_channel"/>
</dbReference>
<dbReference type="STRING" id="54398.Ga0074115_10133"/>
<keyword evidence="9" id="KW-0407">Ion channel</keyword>
<dbReference type="Proteomes" id="UP000051276">
    <property type="component" value="Unassembled WGS sequence"/>
</dbReference>
<feature type="transmembrane region" description="Helical" evidence="10">
    <location>
        <begin position="303"/>
        <end position="323"/>
    </location>
</feature>
<feature type="transmembrane region" description="Helical" evidence="10">
    <location>
        <begin position="401"/>
        <end position="420"/>
    </location>
</feature>
<organism evidence="12 13">
    <name type="scientific">endosymbiont of Ridgeia piscesae</name>
    <dbReference type="NCBI Taxonomy" id="54398"/>
    <lineage>
        <taxon>Bacteria</taxon>
        <taxon>Pseudomonadati</taxon>
        <taxon>Pseudomonadota</taxon>
        <taxon>Gammaproteobacteria</taxon>
        <taxon>sulfur-oxidizing symbionts</taxon>
    </lineage>
</organism>
<name>A0A0T5Z2B6_9GAMM</name>
<keyword evidence="2" id="KW-0813">Transport</keyword>
<dbReference type="InterPro" id="IPR014743">
    <property type="entry name" value="Cl-channel_core"/>
</dbReference>
<evidence type="ECO:0000313" key="13">
    <source>
        <dbReference type="Proteomes" id="UP000051276"/>
    </source>
</evidence>
<keyword evidence="8" id="KW-0868">Chloride</keyword>
<feature type="transmembrane region" description="Helical" evidence="10">
    <location>
        <begin position="335"/>
        <end position="355"/>
    </location>
</feature>
<evidence type="ECO:0000256" key="3">
    <source>
        <dbReference type="ARBA" id="ARBA00022692"/>
    </source>
</evidence>
<proteinExistence type="predicted"/>
<accession>A0A0T5Z2B6</accession>
<feature type="transmembrane region" description="Helical" evidence="10">
    <location>
        <begin position="201"/>
        <end position="220"/>
    </location>
</feature>
<dbReference type="PATRIC" id="fig|54398.3.peg.34"/>
<keyword evidence="14" id="KW-1185">Reference proteome</keyword>
<evidence type="ECO:0000256" key="6">
    <source>
        <dbReference type="ARBA" id="ARBA00023136"/>
    </source>
</evidence>
<evidence type="ECO:0000313" key="11">
    <source>
        <dbReference type="EMBL" id="KRT53702.1"/>
    </source>
</evidence>
<feature type="transmembrane region" description="Helical" evidence="10">
    <location>
        <begin position="367"/>
        <end position="389"/>
    </location>
</feature>
<evidence type="ECO:0000313" key="12">
    <source>
        <dbReference type="EMBL" id="KRT57063.1"/>
    </source>
</evidence>
<feature type="transmembrane region" description="Helical" evidence="10">
    <location>
        <begin position="66"/>
        <end position="86"/>
    </location>
</feature>
<evidence type="ECO:0000256" key="7">
    <source>
        <dbReference type="ARBA" id="ARBA00023173"/>
    </source>
</evidence>
<evidence type="ECO:0000256" key="4">
    <source>
        <dbReference type="ARBA" id="ARBA00022989"/>
    </source>
</evidence>
<dbReference type="PANTHER" id="PTHR43427">
    <property type="entry name" value="CHLORIDE CHANNEL PROTEIN CLC-E"/>
    <property type="match status" value="1"/>
</dbReference>
<dbReference type="EMBL" id="LMXI01000611">
    <property type="protein sequence ID" value="KRT57063.1"/>
    <property type="molecule type" value="Genomic_DNA"/>
</dbReference>
<dbReference type="InterPro" id="IPR001807">
    <property type="entry name" value="ClC"/>
</dbReference>
<dbReference type="Pfam" id="PF00654">
    <property type="entry name" value="Voltage_CLC"/>
    <property type="match status" value="1"/>
</dbReference>
<dbReference type="CDD" id="cd00400">
    <property type="entry name" value="Voltage_gated_ClC"/>
    <property type="match status" value="1"/>
</dbReference>
<evidence type="ECO:0000256" key="8">
    <source>
        <dbReference type="ARBA" id="ARBA00023214"/>
    </source>
</evidence>
<feature type="transmembrane region" description="Helical" evidence="10">
    <location>
        <begin position="21"/>
        <end position="46"/>
    </location>
</feature>
<keyword evidence="4 10" id="KW-1133">Transmembrane helix</keyword>
<evidence type="ECO:0000256" key="2">
    <source>
        <dbReference type="ARBA" id="ARBA00022448"/>
    </source>
</evidence>
<reference evidence="13 14" key="1">
    <citation type="submission" date="2015-11" db="EMBL/GenBank/DDBJ databases">
        <title>The genome of Candidatus Endoriftia persephone in Ridgeia piscesae and population structure of the North Eastern Pacific vestimentiferan symbionts.</title>
        <authorList>
            <person name="Perez M."/>
            <person name="Juniper K.S."/>
        </authorList>
    </citation>
    <scope>NUCLEOTIDE SEQUENCE [LARGE SCALE GENOMIC DNA]</scope>
    <source>
        <strain evidence="12">Ind10</strain>
        <strain evidence="11">Ind11</strain>
    </source>
</reference>
<feature type="transmembrane region" description="Helical" evidence="10">
    <location>
        <begin position="117"/>
        <end position="135"/>
    </location>
</feature>
<dbReference type="AlphaFoldDB" id="A0A0T5Z2B6"/>
<dbReference type="PRINTS" id="PR00762">
    <property type="entry name" value="CLCHANNEL"/>
</dbReference>
<dbReference type="GO" id="GO:0005254">
    <property type="term" value="F:chloride channel activity"/>
    <property type="evidence" value="ECO:0007669"/>
    <property type="project" value="UniProtKB-KW"/>
</dbReference>
<dbReference type="PANTHER" id="PTHR43427:SF6">
    <property type="entry name" value="CHLORIDE CHANNEL PROTEIN CLC-E"/>
    <property type="match status" value="1"/>
</dbReference>
<evidence type="ECO:0000256" key="1">
    <source>
        <dbReference type="ARBA" id="ARBA00004141"/>
    </source>
</evidence>
<keyword evidence="3 10" id="KW-0812">Transmembrane</keyword>
<evidence type="ECO:0000256" key="5">
    <source>
        <dbReference type="ARBA" id="ARBA00023065"/>
    </source>
</evidence>
<dbReference type="SUPFAM" id="SSF81340">
    <property type="entry name" value="Clc chloride channel"/>
    <property type="match status" value="1"/>
</dbReference>
<dbReference type="Proteomes" id="UP000051634">
    <property type="component" value="Unassembled WGS sequence"/>
</dbReference>
<dbReference type="Gene3D" id="1.10.3080.10">
    <property type="entry name" value="Clc chloride channel"/>
    <property type="match status" value="1"/>
</dbReference>
<feature type="transmembrane region" description="Helical" evidence="10">
    <location>
        <begin position="271"/>
        <end position="297"/>
    </location>
</feature>
<evidence type="ECO:0000256" key="9">
    <source>
        <dbReference type="ARBA" id="ARBA00023303"/>
    </source>
</evidence>
<dbReference type="GO" id="GO:0034707">
    <property type="term" value="C:chloride channel complex"/>
    <property type="evidence" value="ECO:0007669"/>
    <property type="project" value="UniProtKB-KW"/>
</dbReference>
<keyword evidence="6 10" id="KW-0472">Membrane</keyword>